<dbReference type="KEGG" id="buy:D8S85_12220"/>
<proteinExistence type="predicted"/>
<name>A0A3Q9IRN6_9BACT</name>
<gene>
    <name evidence="3" type="ORF">D8S85_12220</name>
</gene>
<dbReference type="RefSeq" id="WP_127075127.1">
    <property type="nucleotide sequence ID" value="NZ_CP032819.1"/>
</dbReference>
<dbReference type="Proteomes" id="UP000270673">
    <property type="component" value="Chromosome"/>
</dbReference>
<evidence type="ECO:0000313" key="3">
    <source>
        <dbReference type="EMBL" id="AZS30233.1"/>
    </source>
</evidence>
<accession>A0A3Q9IRN6</accession>
<dbReference type="EMBL" id="CP032819">
    <property type="protein sequence ID" value="AZS30233.1"/>
    <property type="molecule type" value="Genomic_DNA"/>
</dbReference>
<keyword evidence="1" id="KW-0472">Membrane</keyword>
<evidence type="ECO:0000259" key="2">
    <source>
        <dbReference type="Pfam" id="PF09822"/>
    </source>
</evidence>
<feature type="transmembrane region" description="Helical" evidence="1">
    <location>
        <begin position="148"/>
        <end position="167"/>
    </location>
</feature>
<feature type="transmembrane region" description="Helical" evidence="1">
    <location>
        <begin position="51"/>
        <end position="71"/>
    </location>
</feature>
<evidence type="ECO:0000313" key="4">
    <source>
        <dbReference type="Proteomes" id="UP000270673"/>
    </source>
</evidence>
<feature type="transmembrane region" description="Helical" evidence="1">
    <location>
        <begin position="118"/>
        <end position="142"/>
    </location>
</feature>
<feature type="transmembrane region" description="Helical" evidence="1">
    <location>
        <begin position="20"/>
        <end position="39"/>
    </location>
</feature>
<reference evidence="3 4" key="1">
    <citation type="submission" date="2018-10" db="EMBL/GenBank/DDBJ databases">
        <title>Butyricimonas faecalis sp. nov., isolated from human faeces and emended description of the genus Butyricimonas.</title>
        <authorList>
            <person name="Le Roy T."/>
            <person name="Van der Smissen P."/>
            <person name="Paquot A."/>
            <person name="Delzenne N."/>
            <person name="Muccioli G."/>
            <person name="Collet J.-F."/>
            <person name="Cani P.D."/>
        </authorList>
    </citation>
    <scope>NUCLEOTIDE SEQUENCE [LARGE SCALE GENOMIC DNA]</scope>
    <source>
        <strain evidence="3 4">H184</strain>
    </source>
</reference>
<dbReference type="Pfam" id="PF12679">
    <property type="entry name" value="ABC2_membrane_2"/>
    <property type="match status" value="1"/>
</dbReference>
<dbReference type="SUPFAM" id="SSF52317">
    <property type="entry name" value="Class I glutamine amidotransferase-like"/>
    <property type="match status" value="1"/>
</dbReference>
<feature type="transmembrane region" description="Helical" evidence="1">
    <location>
        <begin position="741"/>
        <end position="763"/>
    </location>
</feature>
<feature type="domain" description="ABC-type uncharacterised transport system" evidence="2">
    <location>
        <begin position="452"/>
        <end position="544"/>
    </location>
</feature>
<feature type="transmembrane region" description="Helical" evidence="1">
    <location>
        <begin position="259"/>
        <end position="277"/>
    </location>
</feature>
<feature type="transmembrane region" description="Helical" evidence="1">
    <location>
        <begin position="174"/>
        <end position="192"/>
    </location>
</feature>
<dbReference type="InterPro" id="IPR029062">
    <property type="entry name" value="Class_I_gatase-like"/>
</dbReference>
<keyword evidence="1" id="KW-1133">Transmembrane helix</keyword>
<dbReference type="InterPro" id="IPR019196">
    <property type="entry name" value="ABC_transp_unknown"/>
</dbReference>
<dbReference type="GO" id="GO:0140359">
    <property type="term" value="F:ABC-type transporter activity"/>
    <property type="evidence" value="ECO:0007669"/>
    <property type="project" value="InterPro"/>
</dbReference>
<sequence length="768" mass="87154">MRRIYKIAKAELATLFYSPVAWFIWVVFAFQVGMTFVGLMEEKAQSSTLGYAFGMQTASLLGGMRGLYTIVQQYLYLYMPLLTMSLMSREYSSGSIKLLYASPVTSTHIILGKFLSMMLYGLVLLGVLFVMVLFAGCVIPNFGFKEALVGWLGLYLLLCAYASIGLFVSSLTSYQVVAGIGTLVILAALNYVNQVGQSYDFVRDITYWLCISGRSEEMISGLICSEDIIYFIVVPAMFLSLTILRLNSTRQYTPKGVMWGKYLGVIAGTCLIGYITSRPMMMCFYDSTETKRMTLTPVSQEIMSKLEDGMTITTYVNYLDRDAFYGWPTMVNEDKKRFKQYLRFKPDIKMKYVYYYDTVATNPWLMGRYPGKTIDEIAKEESEKRDWDVKKLLTPKQIKKIIDLEPEGNVFVRLVERKNGQKAFLRLFNDLEKFPSEAEIGVTFKRFVMEMPKVGFLTGHGEPSITGERKRDYLLFAGEKTFRHSLLNQGFDTEEVSISGNSDIPDYINILVVADMNTPLNPEEMTKLNKYIERGGNLLIAGGAGKQNIMNPIIEPFGVRMLPGTLVQKKVDILPNSMMVNAVPETVKELSYHYEFMWLVRKFKVNMKDAVGLDYTTDKGFTVRELLRTDSTGCWNEMETRDFVNDSVVLNPAAGEIERMYPTALALSRKIGDREQRIMILGNASCISNDGVAGERGVPVANYPLVTGTFHWFSYGEAPLDVRRPSGSDVGFRLKRPDMPYVKIVFMGVIPVILLLWGTILWIRRKRN</sequence>
<evidence type="ECO:0000256" key="1">
    <source>
        <dbReference type="SAM" id="Phobius"/>
    </source>
</evidence>
<dbReference type="AlphaFoldDB" id="A0A3Q9IRN6"/>
<protein>
    <submittedName>
        <fullName evidence="3">ABC transporter</fullName>
    </submittedName>
</protein>
<organism evidence="3 4">
    <name type="scientific">Butyricimonas faecalis</name>
    <dbReference type="NCBI Taxonomy" id="2093856"/>
    <lineage>
        <taxon>Bacteria</taxon>
        <taxon>Pseudomonadati</taxon>
        <taxon>Bacteroidota</taxon>
        <taxon>Bacteroidia</taxon>
        <taxon>Bacteroidales</taxon>
        <taxon>Odoribacteraceae</taxon>
        <taxon>Butyricimonas</taxon>
    </lineage>
</organism>
<keyword evidence="4" id="KW-1185">Reference proteome</keyword>
<feature type="transmembrane region" description="Helical" evidence="1">
    <location>
        <begin position="228"/>
        <end position="247"/>
    </location>
</feature>
<keyword evidence="1" id="KW-0812">Transmembrane</keyword>
<dbReference type="GO" id="GO:0005886">
    <property type="term" value="C:plasma membrane"/>
    <property type="evidence" value="ECO:0007669"/>
    <property type="project" value="UniProtKB-SubCell"/>
</dbReference>
<dbReference type="Pfam" id="PF09822">
    <property type="entry name" value="ABC_transp_aux"/>
    <property type="match status" value="1"/>
</dbReference>
<dbReference type="OrthoDB" id="1020756at2"/>